<evidence type="ECO:0000313" key="2">
    <source>
        <dbReference type="EMBL" id="KAL2485561.1"/>
    </source>
</evidence>
<protein>
    <submittedName>
        <fullName evidence="2">Ribonuclease H-like domain containing protein</fullName>
    </submittedName>
</protein>
<gene>
    <name evidence="2" type="ORF">Adt_30317</name>
</gene>
<reference evidence="3" key="1">
    <citation type="submission" date="2024-07" db="EMBL/GenBank/DDBJ databases">
        <title>Two chromosome-level genome assemblies of Korean endemic species Abeliophyllum distichum and Forsythia ovata (Oleaceae).</title>
        <authorList>
            <person name="Jang H."/>
        </authorList>
    </citation>
    <scope>NUCLEOTIDE SEQUENCE [LARGE SCALE GENOMIC DNA]</scope>
</reference>
<dbReference type="AlphaFoldDB" id="A0ABD1RCG1"/>
<sequence>MIVEPEAVLGSCPGTGENLRGTDVLIQWNVLPILEATREPFGLINQQFPSFHLEDKVSLAEQGNDKLPIHKTYKRRNRAGEAEKGKKENSNGSGEYHMGPRNFN</sequence>
<comment type="caution">
    <text evidence="2">The sequence shown here is derived from an EMBL/GenBank/DDBJ whole genome shotgun (WGS) entry which is preliminary data.</text>
</comment>
<organism evidence="2 3">
    <name type="scientific">Abeliophyllum distichum</name>
    <dbReference type="NCBI Taxonomy" id="126358"/>
    <lineage>
        <taxon>Eukaryota</taxon>
        <taxon>Viridiplantae</taxon>
        <taxon>Streptophyta</taxon>
        <taxon>Embryophyta</taxon>
        <taxon>Tracheophyta</taxon>
        <taxon>Spermatophyta</taxon>
        <taxon>Magnoliopsida</taxon>
        <taxon>eudicotyledons</taxon>
        <taxon>Gunneridae</taxon>
        <taxon>Pentapetalae</taxon>
        <taxon>asterids</taxon>
        <taxon>lamiids</taxon>
        <taxon>Lamiales</taxon>
        <taxon>Oleaceae</taxon>
        <taxon>Forsythieae</taxon>
        <taxon>Abeliophyllum</taxon>
    </lineage>
</organism>
<dbReference type="Proteomes" id="UP001604336">
    <property type="component" value="Unassembled WGS sequence"/>
</dbReference>
<accession>A0ABD1RCG1</accession>
<evidence type="ECO:0000313" key="3">
    <source>
        <dbReference type="Proteomes" id="UP001604336"/>
    </source>
</evidence>
<evidence type="ECO:0000256" key="1">
    <source>
        <dbReference type="SAM" id="MobiDB-lite"/>
    </source>
</evidence>
<name>A0ABD1RCG1_9LAMI</name>
<proteinExistence type="predicted"/>
<feature type="region of interest" description="Disordered" evidence="1">
    <location>
        <begin position="64"/>
        <end position="104"/>
    </location>
</feature>
<feature type="compositionally biased region" description="Basic and acidic residues" evidence="1">
    <location>
        <begin position="78"/>
        <end position="89"/>
    </location>
</feature>
<dbReference type="EMBL" id="JBFOLK010000009">
    <property type="protein sequence ID" value="KAL2485561.1"/>
    <property type="molecule type" value="Genomic_DNA"/>
</dbReference>
<keyword evidence="3" id="KW-1185">Reference proteome</keyword>